<name>A0ABD2ZJA7_9GENT</name>
<dbReference type="AlphaFoldDB" id="A0ABD2ZJA7"/>
<reference evidence="2 3" key="1">
    <citation type="submission" date="2024-11" db="EMBL/GenBank/DDBJ databases">
        <title>A near-complete genome assembly of Cinchona calisaya.</title>
        <authorList>
            <person name="Lian D.C."/>
            <person name="Zhao X.W."/>
            <person name="Wei L."/>
        </authorList>
    </citation>
    <scope>NUCLEOTIDE SEQUENCE [LARGE SCALE GENOMIC DNA]</scope>
    <source>
        <tissue evidence="2">Nenye</tissue>
    </source>
</reference>
<dbReference type="PANTHER" id="PTHR32254">
    <property type="entry name" value="EXPRESSED PROTEIN"/>
    <property type="match status" value="1"/>
</dbReference>
<protein>
    <submittedName>
        <fullName evidence="2">Uncharacterized protein</fullName>
    </submittedName>
</protein>
<dbReference type="Proteomes" id="UP001630127">
    <property type="component" value="Unassembled WGS sequence"/>
</dbReference>
<accession>A0ABD2ZJA7</accession>
<organism evidence="2 3">
    <name type="scientific">Cinchona calisaya</name>
    <dbReference type="NCBI Taxonomy" id="153742"/>
    <lineage>
        <taxon>Eukaryota</taxon>
        <taxon>Viridiplantae</taxon>
        <taxon>Streptophyta</taxon>
        <taxon>Embryophyta</taxon>
        <taxon>Tracheophyta</taxon>
        <taxon>Spermatophyta</taxon>
        <taxon>Magnoliopsida</taxon>
        <taxon>eudicotyledons</taxon>
        <taxon>Gunneridae</taxon>
        <taxon>Pentapetalae</taxon>
        <taxon>asterids</taxon>
        <taxon>lamiids</taxon>
        <taxon>Gentianales</taxon>
        <taxon>Rubiaceae</taxon>
        <taxon>Cinchonoideae</taxon>
        <taxon>Cinchoneae</taxon>
        <taxon>Cinchona</taxon>
    </lineage>
</organism>
<evidence type="ECO:0000256" key="1">
    <source>
        <dbReference type="SAM" id="Phobius"/>
    </source>
</evidence>
<evidence type="ECO:0000313" key="2">
    <source>
        <dbReference type="EMBL" id="KAL3519433.1"/>
    </source>
</evidence>
<keyword evidence="1" id="KW-0812">Transmembrane</keyword>
<dbReference type="PANTHER" id="PTHR32254:SF14">
    <property type="entry name" value="EXPRESSED PROTEIN"/>
    <property type="match status" value="1"/>
</dbReference>
<comment type="caution">
    <text evidence="2">The sequence shown here is derived from an EMBL/GenBank/DDBJ whole genome shotgun (WGS) entry which is preliminary data.</text>
</comment>
<keyword evidence="3" id="KW-1185">Reference proteome</keyword>
<feature type="transmembrane region" description="Helical" evidence="1">
    <location>
        <begin position="21"/>
        <end position="40"/>
    </location>
</feature>
<sequence>MNPQHKQQGTCSPKMMRLATGLLGMCLAGYIVGPPLYWHLSETLTSIGHFSCPPCHCDCTHEPLFSIPQDCMKHDPEMNEETEKSFADLLSEELKRKEAIALENHQRADIELLEAKKVASQYQKEADKCNSGMETCEEAREKAETALEVQKELTEMWQVRARHRGWKDATI</sequence>
<keyword evidence="1" id="KW-1133">Transmembrane helix</keyword>
<dbReference type="EMBL" id="JBJUIK010000008">
    <property type="protein sequence ID" value="KAL3519433.1"/>
    <property type="molecule type" value="Genomic_DNA"/>
</dbReference>
<dbReference type="Pfam" id="PF06364">
    <property type="entry name" value="DUF1068"/>
    <property type="match status" value="1"/>
</dbReference>
<keyword evidence="1" id="KW-0472">Membrane</keyword>
<dbReference type="InterPro" id="IPR010471">
    <property type="entry name" value="DUF1068"/>
</dbReference>
<evidence type="ECO:0000313" key="3">
    <source>
        <dbReference type="Proteomes" id="UP001630127"/>
    </source>
</evidence>
<proteinExistence type="predicted"/>
<gene>
    <name evidence="2" type="ORF">ACH5RR_017582</name>
</gene>